<dbReference type="PANTHER" id="PTHR12271">
    <property type="entry name" value="POLY A POLYMERASE CID PAP -RELATED"/>
    <property type="match status" value="1"/>
</dbReference>
<dbReference type="Gene3D" id="1.10.1410.10">
    <property type="match status" value="1"/>
</dbReference>
<feature type="compositionally biased region" description="Polar residues" evidence="8">
    <location>
        <begin position="929"/>
        <end position="939"/>
    </location>
</feature>
<organism evidence="11 12">
    <name type="scientific">Synchytrium endobioticum</name>
    <dbReference type="NCBI Taxonomy" id="286115"/>
    <lineage>
        <taxon>Eukaryota</taxon>
        <taxon>Fungi</taxon>
        <taxon>Fungi incertae sedis</taxon>
        <taxon>Chytridiomycota</taxon>
        <taxon>Chytridiomycota incertae sedis</taxon>
        <taxon>Chytridiomycetes</taxon>
        <taxon>Synchytriales</taxon>
        <taxon>Synchytriaceae</taxon>
        <taxon>Synchytrium</taxon>
    </lineage>
</organism>
<feature type="compositionally biased region" description="Polar residues" evidence="8">
    <location>
        <begin position="1116"/>
        <end position="1128"/>
    </location>
</feature>
<evidence type="ECO:0000256" key="6">
    <source>
        <dbReference type="ARBA" id="ARBA00022723"/>
    </source>
</evidence>
<feature type="compositionally biased region" description="Low complexity" evidence="8">
    <location>
        <begin position="587"/>
        <end position="601"/>
    </location>
</feature>
<evidence type="ECO:0000313" key="12">
    <source>
        <dbReference type="Proteomes" id="UP000317494"/>
    </source>
</evidence>
<evidence type="ECO:0000256" key="3">
    <source>
        <dbReference type="ARBA" id="ARBA00008593"/>
    </source>
</evidence>
<feature type="compositionally biased region" description="Low complexity" evidence="8">
    <location>
        <begin position="499"/>
        <end position="512"/>
    </location>
</feature>
<comment type="similarity">
    <text evidence="3">Belongs to the DNA polymerase type-B-like family.</text>
</comment>
<accession>A0A507DIA4</accession>
<feature type="region of interest" description="Disordered" evidence="8">
    <location>
        <begin position="1052"/>
        <end position="1158"/>
    </location>
</feature>
<dbReference type="Proteomes" id="UP000317494">
    <property type="component" value="Unassembled WGS sequence"/>
</dbReference>
<dbReference type="PANTHER" id="PTHR12271:SF113">
    <property type="entry name" value="POLY(A) RNA POLYMERASE CID11"/>
    <property type="match status" value="1"/>
</dbReference>
<dbReference type="SUPFAM" id="SSF81301">
    <property type="entry name" value="Nucleotidyltransferase"/>
    <property type="match status" value="1"/>
</dbReference>
<keyword evidence="6" id="KW-0479">Metal-binding</keyword>
<dbReference type="InterPro" id="IPR002058">
    <property type="entry name" value="PAP_assoc"/>
</dbReference>
<evidence type="ECO:0000259" key="10">
    <source>
        <dbReference type="Pfam" id="PF22600"/>
    </source>
</evidence>
<evidence type="ECO:0000256" key="2">
    <source>
        <dbReference type="ARBA" id="ARBA00001946"/>
    </source>
</evidence>
<evidence type="ECO:0000259" key="9">
    <source>
        <dbReference type="Pfam" id="PF03828"/>
    </source>
</evidence>
<evidence type="ECO:0000256" key="1">
    <source>
        <dbReference type="ARBA" id="ARBA00001936"/>
    </source>
</evidence>
<feature type="compositionally biased region" description="Basic residues" evidence="8">
    <location>
        <begin position="850"/>
        <end position="859"/>
    </location>
</feature>
<dbReference type="Pfam" id="PF22600">
    <property type="entry name" value="MTPAP-like_central"/>
    <property type="match status" value="1"/>
</dbReference>
<feature type="compositionally biased region" description="Polar residues" evidence="8">
    <location>
        <begin position="1054"/>
        <end position="1079"/>
    </location>
</feature>
<feature type="region of interest" description="Disordered" evidence="8">
    <location>
        <begin position="499"/>
        <end position="554"/>
    </location>
</feature>
<dbReference type="EC" id="2.7.7.19" evidence="4"/>
<comment type="caution">
    <text evidence="11">The sequence shown here is derived from an EMBL/GenBank/DDBJ whole genome shotgun (WGS) entry which is preliminary data.</text>
</comment>
<dbReference type="GO" id="GO:0010605">
    <property type="term" value="P:negative regulation of macromolecule metabolic process"/>
    <property type="evidence" value="ECO:0007669"/>
    <property type="project" value="UniProtKB-ARBA"/>
</dbReference>
<evidence type="ECO:0000313" key="11">
    <source>
        <dbReference type="EMBL" id="TPX51429.1"/>
    </source>
</evidence>
<evidence type="ECO:0000256" key="5">
    <source>
        <dbReference type="ARBA" id="ARBA00022679"/>
    </source>
</evidence>
<dbReference type="Pfam" id="PF03828">
    <property type="entry name" value="PAP_assoc"/>
    <property type="match status" value="1"/>
</dbReference>
<feature type="compositionally biased region" description="Low complexity" evidence="8">
    <location>
        <begin position="616"/>
        <end position="626"/>
    </location>
</feature>
<keyword evidence="7" id="KW-0460">Magnesium</keyword>
<feature type="domain" description="Poly(A) RNA polymerase mitochondrial-like central palm" evidence="10">
    <location>
        <begin position="63"/>
        <end position="197"/>
    </location>
</feature>
<name>A0A507DIA4_9FUNG</name>
<feature type="compositionally biased region" description="Polar residues" evidence="8">
    <location>
        <begin position="892"/>
        <end position="909"/>
    </location>
</feature>
<dbReference type="SUPFAM" id="SSF81631">
    <property type="entry name" value="PAP/OAS1 substrate-binding domain"/>
    <property type="match status" value="1"/>
</dbReference>
<keyword evidence="5" id="KW-0808">Transferase</keyword>
<dbReference type="AlphaFoldDB" id="A0A507DIA4"/>
<feature type="region of interest" description="Disordered" evidence="8">
    <location>
        <begin position="446"/>
        <end position="476"/>
    </location>
</feature>
<proteinExistence type="inferred from homology"/>
<feature type="compositionally biased region" description="Polar residues" evidence="8">
    <location>
        <begin position="627"/>
        <end position="639"/>
    </location>
</feature>
<sequence length="1209" mass="133063">MDLSIPSKPKGSRFAHLEWEFTSSESNSAATAILSSLGGNITFRPQYPPLPDHLTTDQEERVTQQVIQLYNTLKPREEFRTKRMEFLARLQAILDGTWPDHMITAHLFGSSVNGLGTEASDVDVCLVTPWEDLENGVSNVHVFASVMRRNKMHNVYTISKAKVPICKFYDPVYHVNCDVNINNTLALRNTQFIKAYVDIDDRVRPLLLILKHWTKQRDLNDAVKGGTLSSYCWVQMFLNFLQTRNPPILPSLQKLYLDQLRNGTAGPPKMEDGVDCSFYSDLDSLKDFGKENKETLGGLLYAFFRKFAVEFDYDNCVVSVRVGGYMSKDEKGWNVEVERMCRHLCVEEPFTVTRNLANSADATTVIGLRLEFELAAHMLASSSSNLALVMEKYIPKLTIQSSPMINYAREAYVNGVLISPEGMLVSAEGLASGMLPGTTANGLTNGVTHSHSSKANGHFGKSRAGHRNTGRPYQGNGYSNYNYPYSYANGYSSNASWQTYPTTSRPGRSSPPINGITSPNVENGKHRHAATITERRGGSPAEYHGSSSSEQQGRILHPREYPEYHHERVFDEFGTRDYFAEDCSRHQTSPSSSQSSPTYSQGMATPSHERPPRLGSSHSSYNSYSNDRSTNCSSNSYERANNDRPTNDRRSRQREQHQYRHQQERRNYSSSPVPVVALEHRSTQTGGLGLPPTHRRNSSNSSIILMTSPTSSAGVSQVDGRSEFVVRDEVRESATQTPPSPLVGRERISQIILHPYNIPHSVLCPSISSTDSSPTSISTLPYMYQWGDLKPERRASAPIHTILIPTMPPSPDTLTAATRISSESPPPVLDESPCPSPDGTDGHQDAFPKQQRKANKASKKGTVLWSNTSTRGLSVDPDEGSHGNASSNSNSTIPATNSTSNSINITHTRSAVARSPRPEVRDPHRHPHSYQNNQPTNQHPYAHHSSNQQHHSNKPSAGHRKRAASVPPSTTPRDVVWSVDASVSVTPAELAAPLMVPNLSTMPRPESYRDALERGRLQQNDEALTAAAVGTVIVPSSESFALDDVSKLTRIVPTDSSGSRTGWTTVNGSNNTKNSNIVNGGTVDRRRTGNSYRGARGGGRGRGGRNKGGEREKVGSSNVTNSNSISDPSSRKDGGSQSSPSTDSNCNTSRPYGERESGVVAIARNEEEIERHGSVLNRYSHIPSILVNVNCFVRTVLGACHDKLPPAQQ</sequence>
<evidence type="ECO:0000256" key="7">
    <source>
        <dbReference type="ARBA" id="ARBA00022842"/>
    </source>
</evidence>
<dbReference type="CDD" id="cd05402">
    <property type="entry name" value="NT_PAP_TUTase"/>
    <property type="match status" value="1"/>
</dbReference>
<evidence type="ECO:0000256" key="4">
    <source>
        <dbReference type="ARBA" id="ARBA00012388"/>
    </source>
</evidence>
<feature type="region of interest" description="Disordered" evidence="8">
    <location>
        <begin position="802"/>
        <end position="973"/>
    </location>
</feature>
<feature type="compositionally biased region" description="Basic residues" evidence="8">
    <location>
        <begin position="951"/>
        <end position="963"/>
    </location>
</feature>
<dbReference type="InterPro" id="IPR054708">
    <property type="entry name" value="MTPAP-like_central"/>
</dbReference>
<dbReference type="GO" id="GO:0031123">
    <property type="term" value="P:RNA 3'-end processing"/>
    <property type="evidence" value="ECO:0007669"/>
    <property type="project" value="TreeGrafter"/>
</dbReference>
<comment type="cofactor">
    <cofactor evidence="2">
        <name>Mg(2+)</name>
        <dbReference type="ChEBI" id="CHEBI:18420"/>
    </cofactor>
</comment>
<feature type="compositionally biased region" description="Basic residues" evidence="8">
    <location>
        <begin position="460"/>
        <end position="469"/>
    </location>
</feature>
<dbReference type="Gene3D" id="3.30.460.10">
    <property type="entry name" value="Beta Polymerase, domain 2"/>
    <property type="match status" value="1"/>
</dbReference>
<dbReference type="VEuPathDB" id="FungiDB:SeMB42_g01917"/>
<dbReference type="EMBL" id="QEAN01000054">
    <property type="protein sequence ID" value="TPX51429.1"/>
    <property type="molecule type" value="Genomic_DNA"/>
</dbReference>
<feature type="domain" description="PAP-associated" evidence="9">
    <location>
        <begin position="295"/>
        <end position="353"/>
    </location>
</feature>
<dbReference type="InterPro" id="IPR043519">
    <property type="entry name" value="NT_sf"/>
</dbReference>
<reference evidence="11 12" key="1">
    <citation type="journal article" date="2019" name="Sci. Rep.">
        <title>Comparative genomics of chytrid fungi reveal insights into the obligate biotrophic and pathogenic lifestyle of Synchytrium endobioticum.</title>
        <authorList>
            <person name="van de Vossenberg B.T.L.H."/>
            <person name="Warris S."/>
            <person name="Nguyen H.D.T."/>
            <person name="van Gent-Pelzer M.P.E."/>
            <person name="Joly D.L."/>
            <person name="van de Geest H.C."/>
            <person name="Bonants P.J.M."/>
            <person name="Smith D.S."/>
            <person name="Levesque C.A."/>
            <person name="van der Lee T.A.J."/>
        </authorList>
    </citation>
    <scope>NUCLEOTIDE SEQUENCE [LARGE SCALE GENOMIC DNA]</scope>
    <source>
        <strain evidence="11 12">MB42</strain>
    </source>
</reference>
<dbReference type="STRING" id="286115.A0A507DIA4"/>
<gene>
    <name evidence="11" type="ORF">SeMB42_g01917</name>
</gene>
<evidence type="ECO:0000256" key="8">
    <source>
        <dbReference type="SAM" id="MobiDB-lite"/>
    </source>
</evidence>
<protein>
    <recommendedName>
        <fullName evidence="4">polynucleotide adenylyltransferase</fullName>
        <ecNumber evidence="4">2.7.7.19</ecNumber>
    </recommendedName>
</protein>
<dbReference type="GO" id="GO:1990817">
    <property type="term" value="F:poly(A) RNA polymerase activity"/>
    <property type="evidence" value="ECO:0007669"/>
    <property type="project" value="UniProtKB-EC"/>
</dbReference>
<comment type="cofactor">
    <cofactor evidence="1">
        <name>Mn(2+)</name>
        <dbReference type="ChEBI" id="CHEBI:29035"/>
    </cofactor>
</comment>
<feature type="region of interest" description="Disordered" evidence="8">
    <location>
        <begin position="583"/>
        <end position="672"/>
    </location>
</feature>
<keyword evidence="12" id="KW-1185">Reference proteome</keyword>
<feature type="compositionally biased region" description="Polar residues" evidence="8">
    <location>
        <begin position="812"/>
        <end position="823"/>
    </location>
</feature>
<dbReference type="GO" id="GO:0046872">
    <property type="term" value="F:metal ion binding"/>
    <property type="evidence" value="ECO:0007669"/>
    <property type="project" value="UniProtKB-KW"/>
</dbReference>
<feature type="compositionally biased region" description="Basic and acidic residues" evidence="8">
    <location>
        <begin position="640"/>
        <end position="667"/>
    </location>
</feature>
<feature type="compositionally biased region" description="Polar residues" evidence="8">
    <location>
        <begin position="446"/>
        <end position="455"/>
    </location>
</feature>
<feature type="compositionally biased region" description="Polar residues" evidence="8">
    <location>
        <begin position="1135"/>
        <end position="1150"/>
    </location>
</feature>